<comment type="caution">
    <text evidence="3">The sequence shown here is derived from an EMBL/GenBank/DDBJ whole genome shotgun (WGS) entry which is preliminary data.</text>
</comment>
<dbReference type="PROSITE" id="PS51257">
    <property type="entry name" value="PROKAR_LIPOPROTEIN"/>
    <property type="match status" value="1"/>
</dbReference>
<dbReference type="RefSeq" id="WP_343910882.1">
    <property type="nucleotide sequence ID" value="NZ_BAAAGE010000001.1"/>
</dbReference>
<dbReference type="Gene3D" id="2.120.10.80">
    <property type="entry name" value="Kelch-type beta propeller"/>
    <property type="match status" value="1"/>
</dbReference>
<evidence type="ECO:0008006" key="5">
    <source>
        <dbReference type="Google" id="ProtNLM"/>
    </source>
</evidence>
<gene>
    <name evidence="3" type="ORF">GCM10009430_08920</name>
</gene>
<organism evidence="3 4">
    <name type="scientific">Aquimarina litoralis</name>
    <dbReference type="NCBI Taxonomy" id="584605"/>
    <lineage>
        <taxon>Bacteria</taxon>
        <taxon>Pseudomonadati</taxon>
        <taxon>Bacteroidota</taxon>
        <taxon>Flavobacteriia</taxon>
        <taxon>Flavobacteriales</taxon>
        <taxon>Flavobacteriaceae</taxon>
        <taxon>Aquimarina</taxon>
    </lineage>
</organism>
<sequence>MKKLSCYIYFFLIITTISCGSDDEGNLPEETGDITNTLEILTGDSQKTWRIESARITTEGKSGSFDISNESNVKDDVFIFSTAIVDNPDVSEVQLSVIWKQREAVNWNATSIEELYKDVYEKEISFGLQILGTNANTFIGFSGLFDFTVTNDTITGKIKVAEGVFLEITLKPGLETVITEIPNELSLTETGFYNIEGYGIGMTGSNEQNSLYISRRGEIDFDCSTAARLEEIIEYNLISGEFVSKSFCQTSGFFNKEPEIIDGQLVVVASNAFNKYSLDLANDPISTDNGIETRVFSRHKTASFDQDIFVLGSTLDVGGGDELSDKLYKYNVSSEQITEESNLPESLFSADAEIVDNKLYLFGGSSDHAEANSRNTVHTYDMNTNNWESFTLPKAVNRTFAARYHHLIYVAGNLVENNELQSFFGVFNTIDNTFTEISLDFGIADIGVIRQLTIVRNKMIIVVDDTTGASIKLFETELD</sequence>
<dbReference type="InterPro" id="IPR006652">
    <property type="entry name" value="Kelch_1"/>
</dbReference>
<evidence type="ECO:0000256" key="2">
    <source>
        <dbReference type="ARBA" id="ARBA00022737"/>
    </source>
</evidence>
<dbReference type="InterPro" id="IPR015915">
    <property type="entry name" value="Kelch-typ_b-propeller"/>
</dbReference>
<evidence type="ECO:0000256" key="1">
    <source>
        <dbReference type="ARBA" id="ARBA00022441"/>
    </source>
</evidence>
<keyword evidence="4" id="KW-1185">Reference proteome</keyword>
<protein>
    <recommendedName>
        <fullName evidence="5">Kelch motif-containing protein</fullName>
    </recommendedName>
</protein>
<proteinExistence type="predicted"/>
<keyword evidence="2" id="KW-0677">Repeat</keyword>
<dbReference type="PANTHER" id="PTHR46344">
    <property type="entry name" value="OS02G0202900 PROTEIN"/>
    <property type="match status" value="1"/>
</dbReference>
<dbReference type="Proteomes" id="UP001501758">
    <property type="component" value="Unassembled WGS sequence"/>
</dbReference>
<evidence type="ECO:0000313" key="4">
    <source>
        <dbReference type="Proteomes" id="UP001501758"/>
    </source>
</evidence>
<dbReference type="PANTHER" id="PTHR46344:SF27">
    <property type="entry name" value="KELCH REPEAT SUPERFAMILY PROTEIN"/>
    <property type="match status" value="1"/>
</dbReference>
<name>A0ABP3TPW2_9FLAO</name>
<dbReference type="EMBL" id="BAAAGE010000001">
    <property type="protein sequence ID" value="GAA0715027.1"/>
    <property type="molecule type" value="Genomic_DNA"/>
</dbReference>
<accession>A0ABP3TPW2</accession>
<keyword evidence="1" id="KW-0880">Kelch repeat</keyword>
<dbReference type="SUPFAM" id="SSF117281">
    <property type="entry name" value="Kelch motif"/>
    <property type="match status" value="1"/>
</dbReference>
<dbReference type="Pfam" id="PF01344">
    <property type="entry name" value="Kelch_1"/>
    <property type="match status" value="1"/>
</dbReference>
<reference evidence="4" key="1">
    <citation type="journal article" date="2019" name="Int. J. Syst. Evol. Microbiol.">
        <title>The Global Catalogue of Microorganisms (GCM) 10K type strain sequencing project: providing services to taxonomists for standard genome sequencing and annotation.</title>
        <authorList>
            <consortium name="The Broad Institute Genomics Platform"/>
            <consortium name="The Broad Institute Genome Sequencing Center for Infectious Disease"/>
            <person name="Wu L."/>
            <person name="Ma J."/>
        </authorList>
    </citation>
    <scope>NUCLEOTIDE SEQUENCE [LARGE SCALE GENOMIC DNA]</scope>
    <source>
        <strain evidence="4">JCM 15974</strain>
    </source>
</reference>
<evidence type="ECO:0000313" key="3">
    <source>
        <dbReference type="EMBL" id="GAA0715027.1"/>
    </source>
</evidence>